<protein>
    <submittedName>
        <fullName evidence="1">Uncharacterized protein</fullName>
    </submittedName>
</protein>
<reference evidence="1 2" key="1">
    <citation type="submission" date="2022-03" db="EMBL/GenBank/DDBJ databases">
        <title>Novel taxa within the pig intestine.</title>
        <authorList>
            <person name="Wylensek D."/>
            <person name="Bishof K."/>
            <person name="Afrizal A."/>
            <person name="Clavel T."/>
        </authorList>
    </citation>
    <scope>NUCLEOTIDE SEQUENCE [LARGE SCALE GENOMIC DNA]</scope>
    <source>
        <strain evidence="1 2">Cla-KB-P134</strain>
    </source>
</reference>
<keyword evidence="2" id="KW-1185">Reference proteome</keyword>
<dbReference type="RefSeq" id="WP_320325565.1">
    <property type="nucleotide sequence ID" value="NZ_JALBUS010000006.1"/>
</dbReference>
<dbReference type="EMBL" id="JALBUS010000006">
    <property type="protein sequence ID" value="MDX8417270.1"/>
    <property type="molecule type" value="Genomic_DNA"/>
</dbReference>
<gene>
    <name evidence="1" type="ORF">MOZ64_05360</name>
</gene>
<sequence>MNQAIQQQKQYNDAYAKEQEKAFATVIQDPEYKQNEWSMDQFKELVDGDFNKVTVISKSPNKSLQLETHLKENGYLHKADYWIYRNVFLDSKTGDPINLRFDILKIQQNATAGANETGNDLDALPEIEKTRLSFIDKNQVALWYDNAQLTMKVSFLDANDDPVVLEKPLVIITDVDDNQAVKMDEMNVKWLKDKNLVDRNGIVGNFGTYRDTTPDNRSAWMMYALPATDHFTYTFYSFSSSFGGVYQGVGSETISYTRPNKQMVQWEGQDIQLTDLFVSQPSTPSKPNVIVSHPTQAHITTTSTNVVPASTSVETSSTVSTGVSLSWMSSLFGCILSGLGLISIKKRS</sequence>
<organism evidence="1 2">
    <name type="scientific">Absicoccus intestinalis</name>
    <dbReference type="NCBI Taxonomy" id="2926319"/>
    <lineage>
        <taxon>Bacteria</taxon>
        <taxon>Bacillati</taxon>
        <taxon>Bacillota</taxon>
        <taxon>Erysipelotrichia</taxon>
        <taxon>Erysipelotrichales</taxon>
        <taxon>Erysipelotrichaceae</taxon>
        <taxon>Absicoccus</taxon>
    </lineage>
</organism>
<evidence type="ECO:0000313" key="1">
    <source>
        <dbReference type="EMBL" id="MDX8417270.1"/>
    </source>
</evidence>
<proteinExistence type="predicted"/>
<accession>A0ABU4WL41</accession>
<comment type="caution">
    <text evidence="1">The sequence shown here is derived from an EMBL/GenBank/DDBJ whole genome shotgun (WGS) entry which is preliminary data.</text>
</comment>
<dbReference type="Proteomes" id="UP001285244">
    <property type="component" value="Unassembled WGS sequence"/>
</dbReference>
<evidence type="ECO:0000313" key="2">
    <source>
        <dbReference type="Proteomes" id="UP001285244"/>
    </source>
</evidence>
<name>A0ABU4WL41_9FIRM</name>